<gene>
    <name evidence="2" type="ORF">BCR26_04340</name>
</gene>
<dbReference type="RefSeq" id="WP_069699535.1">
    <property type="nucleotide sequence ID" value="NZ_JAGGMA010000013.1"/>
</dbReference>
<feature type="domain" description="RiboL-PSP-HEPN" evidence="1">
    <location>
        <begin position="12"/>
        <end position="216"/>
    </location>
</feature>
<proteinExistence type="predicted"/>
<accession>A0A1E5KUE4</accession>
<protein>
    <recommendedName>
        <fullName evidence="1">RiboL-PSP-HEPN domain-containing protein</fullName>
    </recommendedName>
</protein>
<evidence type="ECO:0000313" key="3">
    <source>
        <dbReference type="Proteomes" id="UP000095256"/>
    </source>
</evidence>
<dbReference type="InterPro" id="IPR041519">
    <property type="entry name" value="HEPN_RiboL-PSP"/>
</dbReference>
<dbReference type="Pfam" id="PF18735">
    <property type="entry name" value="HEPN_RiboL-PSP"/>
    <property type="match status" value="1"/>
</dbReference>
<organism evidence="2 3">
    <name type="scientific">Enterococcus rivorum</name>
    <dbReference type="NCBI Taxonomy" id="762845"/>
    <lineage>
        <taxon>Bacteria</taxon>
        <taxon>Bacillati</taxon>
        <taxon>Bacillota</taxon>
        <taxon>Bacilli</taxon>
        <taxon>Lactobacillales</taxon>
        <taxon>Enterococcaceae</taxon>
        <taxon>Enterococcus</taxon>
    </lineage>
</organism>
<evidence type="ECO:0000259" key="1">
    <source>
        <dbReference type="Pfam" id="PF18735"/>
    </source>
</evidence>
<dbReference type="EMBL" id="MIEK01000045">
    <property type="protein sequence ID" value="OEH81480.1"/>
    <property type="molecule type" value="Genomic_DNA"/>
</dbReference>
<name>A0A1E5KUE4_9ENTE</name>
<dbReference type="STRING" id="762845.BCR26_04340"/>
<keyword evidence="3" id="KW-1185">Reference proteome</keyword>
<evidence type="ECO:0000313" key="2">
    <source>
        <dbReference type="EMBL" id="OEH81480.1"/>
    </source>
</evidence>
<comment type="caution">
    <text evidence="2">The sequence shown here is derived from an EMBL/GenBank/DDBJ whole genome shotgun (WGS) entry which is preliminary data.</text>
</comment>
<dbReference type="AlphaFoldDB" id="A0A1E5KUE4"/>
<dbReference type="Proteomes" id="UP000095256">
    <property type="component" value="Unassembled WGS sequence"/>
</dbReference>
<reference evidence="2 3" key="1">
    <citation type="submission" date="2016-09" db="EMBL/GenBank/DDBJ databases">
        <authorList>
            <person name="Capua I."/>
            <person name="De Benedictis P."/>
            <person name="Joannis T."/>
            <person name="Lombin L.H."/>
            <person name="Cattoli G."/>
        </authorList>
    </citation>
    <scope>NUCLEOTIDE SEQUENCE [LARGE SCALE GENOMIC DNA]</scope>
    <source>
        <strain evidence="2 3">LMG 25899</strain>
    </source>
</reference>
<dbReference type="OrthoDB" id="1551032at2"/>
<sequence length="228" mass="26875">MDKIDVIGQIEEELTWRLEELNFLKNQLSVINKEDDKLRYRKSLVVMLYSCYEGFCKSAFQIYIKMINSQALLRSEVNLHIRTSSLHEMFLEYGNESKKDERFKRSLPEDNKLHKYSRQITFVEEFNNFLTEQVYISDSIVDTESNLKPAVLKKILYRLGFPFEEIDISEATINKLLNYRNSIAHGSQKIGIKEIDYESLESDVKKLMNNVRVIIINAIQDDLFLEII</sequence>